<organism evidence="2 3">
    <name type="scientific">Fluviicoccus keumensis</name>
    <dbReference type="NCBI Taxonomy" id="1435465"/>
    <lineage>
        <taxon>Bacteria</taxon>
        <taxon>Pseudomonadati</taxon>
        <taxon>Pseudomonadota</taxon>
        <taxon>Gammaproteobacteria</taxon>
        <taxon>Moraxellales</taxon>
        <taxon>Moraxellaceae</taxon>
        <taxon>Fluviicoccus</taxon>
    </lineage>
</organism>
<proteinExistence type="predicted"/>
<dbReference type="SUPFAM" id="SSF55961">
    <property type="entry name" value="Bet v1-like"/>
    <property type="match status" value="1"/>
</dbReference>
<feature type="signal peptide" evidence="1">
    <location>
        <begin position="1"/>
        <end position="24"/>
    </location>
</feature>
<name>A0A4Q7ZBG2_9GAMM</name>
<dbReference type="Gene3D" id="3.30.530.20">
    <property type="match status" value="1"/>
</dbReference>
<keyword evidence="1" id="KW-0732">Signal</keyword>
<accession>A0A4Q7ZBG2</accession>
<dbReference type="OrthoDB" id="5734556at2"/>
<dbReference type="AlphaFoldDB" id="A0A4Q7ZBG2"/>
<gene>
    <name evidence="2" type="ORF">EV700_0423</name>
</gene>
<dbReference type="RefSeq" id="WP_130410704.1">
    <property type="nucleotide sequence ID" value="NZ_SHKX01000010.1"/>
</dbReference>
<sequence length="243" mass="27885">MVHPLWLAALLSLGLLLPASPARADADDMAELQGKLGNTWVEVRNDRKRNIRTWIKQEDQKRFRSFKVEATLEGSMESYARIMLDFDNYRKWYWEVLESRLLKKVSATEYYLYFRHRTPHGIPGRDAVLHAVIEPQSRSHNDIVMTVRAEPGFIPLKPDLVRMAAEDMTVRFTPLPGKRVKVEAEGYVDPGGNIPAWANNYVQRAAPYSIMIGMQRMLENDDYANSRTPLPFPILGQGDLSVR</sequence>
<protein>
    <recommendedName>
        <fullName evidence="4">START domain-containing protein</fullName>
    </recommendedName>
</protein>
<evidence type="ECO:0000313" key="2">
    <source>
        <dbReference type="EMBL" id="RZU47461.1"/>
    </source>
</evidence>
<dbReference type="EMBL" id="SHKX01000010">
    <property type="protein sequence ID" value="RZU47461.1"/>
    <property type="molecule type" value="Genomic_DNA"/>
</dbReference>
<dbReference type="Proteomes" id="UP000292423">
    <property type="component" value="Unassembled WGS sequence"/>
</dbReference>
<evidence type="ECO:0000313" key="3">
    <source>
        <dbReference type="Proteomes" id="UP000292423"/>
    </source>
</evidence>
<comment type="caution">
    <text evidence="2">The sequence shown here is derived from an EMBL/GenBank/DDBJ whole genome shotgun (WGS) entry which is preliminary data.</text>
</comment>
<reference evidence="2 3" key="1">
    <citation type="submission" date="2019-02" db="EMBL/GenBank/DDBJ databases">
        <title>Genomic Encyclopedia of Type Strains, Phase IV (KMG-IV): sequencing the most valuable type-strain genomes for metagenomic binning, comparative biology and taxonomic classification.</title>
        <authorList>
            <person name="Goeker M."/>
        </authorList>
    </citation>
    <scope>NUCLEOTIDE SEQUENCE [LARGE SCALE GENOMIC DNA]</scope>
    <source>
        <strain evidence="2 3">DSM 105135</strain>
    </source>
</reference>
<evidence type="ECO:0008006" key="4">
    <source>
        <dbReference type="Google" id="ProtNLM"/>
    </source>
</evidence>
<keyword evidence="3" id="KW-1185">Reference proteome</keyword>
<dbReference type="InterPro" id="IPR023393">
    <property type="entry name" value="START-like_dom_sf"/>
</dbReference>
<feature type="chain" id="PRO_5020686106" description="START domain-containing protein" evidence="1">
    <location>
        <begin position="25"/>
        <end position="243"/>
    </location>
</feature>
<evidence type="ECO:0000256" key="1">
    <source>
        <dbReference type="SAM" id="SignalP"/>
    </source>
</evidence>